<dbReference type="EMBL" id="BPLR01005433">
    <property type="protein sequence ID" value="GIY02310.1"/>
    <property type="molecule type" value="Genomic_DNA"/>
</dbReference>
<keyword evidence="2" id="KW-1185">Reference proteome</keyword>
<dbReference type="AlphaFoldDB" id="A0AAV4PYV0"/>
<name>A0AAV4PYV0_CAEEX</name>
<sequence length="130" mass="14949">MPIILRIFTTNGCWVILCAISGIHGNHSAQHLHLVSESLECRKPEASWLIAALRSELRIIVRKPDKNFANTFHADDNDKSVYQKVFALNRKRVEVGDVSLSTATCRAGLKWRRHKKRVVQHILLKHSVWF</sequence>
<proteinExistence type="predicted"/>
<accession>A0AAV4PYV0</accession>
<evidence type="ECO:0000313" key="2">
    <source>
        <dbReference type="Proteomes" id="UP001054945"/>
    </source>
</evidence>
<evidence type="ECO:0000313" key="1">
    <source>
        <dbReference type="EMBL" id="GIY02310.1"/>
    </source>
</evidence>
<dbReference type="Proteomes" id="UP001054945">
    <property type="component" value="Unassembled WGS sequence"/>
</dbReference>
<organism evidence="1 2">
    <name type="scientific">Caerostris extrusa</name>
    <name type="common">Bark spider</name>
    <name type="synonym">Caerostris bankana</name>
    <dbReference type="NCBI Taxonomy" id="172846"/>
    <lineage>
        <taxon>Eukaryota</taxon>
        <taxon>Metazoa</taxon>
        <taxon>Ecdysozoa</taxon>
        <taxon>Arthropoda</taxon>
        <taxon>Chelicerata</taxon>
        <taxon>Arachnida</taxon>
        <taxon>Araneae</taxon>
        <taxon>Araneomorphae</taxon>
        <taxon>Entelegynae</taxon>
        <taxon>Araneoidea</taxon>
        <taxon>Araneidae</taxon>
        <taxon>Caerostris</taxon>
    </lineage>
</organism>
<comment type="caution">
    <text evidence="1">The sequence shown here is derived from an EMBL/GenBank/DDBJ whole genome shotgun (WGS) entry which is preliminary data.</text>
</comment>
<gene>
    <name evidence="1" type="ORF">CEXT_503781</name>
</gene>
<reference evidence="1 2" key="1">
    <citation type="submission" date="2021-06" db="EMBL/GenBank/DDBJ databases">
        <title>Caerostris extrusa draft genome.</title>
        <authorList>
            <person name="Kono N."/>
            <person name="Arakawa K."/>
        </authorList>
    </citation>
    <scope>NUCLEOTIDE SEQUENCE [LARGE SCALE GENOMIC DNA]</scope>
</reference>
<protein>
    <submittedName>
        <fullName evidence="1">Uncharacterized protein</fullName>
    </submittedName>
</protein>